<dbReference type="AlphaFoldDB" id="A0A7V7KWB1"/>
<evidence type="ECO:0000313" key="2">
    <source>
        <dbReference type="EMBL" id="KAA0696265.1"/>
    </source>
</evidence>
<proteinExistence type="predicted"/>
<comment type="caution">
    <text evidence="2">The sequence shown here is derived from an EMBL/GenBank/DDBJ whole genome shotgun (WGS) entry which is preliminary data.</text>
</comment>
<dbReference type="OrthoDB" id="6902207at2"/>
<sequence length="95" mass="10258">MKRHLIAFLTPLAFALPAFADWPDNARENFVAECVETTQLEHSSVKAETFCGCAADEVAKDLSTEELEAMGGDAVDPAIQERLIAAAQSCTSELE</sequence>
<evidence type="ECO:0008006" key="4">
    <source>
        <dbReference type="Google" id="ProtNLM"/>
    </source>
</evidence>
<evidence type="ECO:0000313" key="3">
    <source>
        <dbReference type="Proteomes" id="UP000463138"/>
    </source>
</evidence>
<accession>A0A7V7KWB1</accession>
<keyword evidence="3" id="KW-1185">Reference proteome</keyword>
<reference evidence="2 3" key="1">
    <citation type="submission" date="2018-07" db="EMBL/GenBank/DDBJ databases">
        <title>Pseudomonas laoshanensis sp. nov., isolated from soil.</title>
        <authorList>
            <person name="Sun J."/>
            <person name="Yu L."/>
            <person name="Wang M."/>
            <person name="Zhang C."/>
        </authorList>
    </citation>
    <scope>NUCLEOTIDE SEQUENCE [LARGE SCALE GENOMIC DNA]</scope>
    <source>
        <strain evidence="2 3">Y22</strain>
    </source>
</reference>
<feature type="chain" id="PRO_5031565900" description="Secreted protein" evidence="1">
    <location>
        <begin position="21"/>
        <end position="95"/>
    </location>
</feature>
<protein>
    <recommendedName>
        <fullName evidence="4">Secreted protein</fullName>
    </recommendedName>
</protein>
<feature type="signal peptide" evidence="1">
    <location>
        <begin position="1"/>
        <end position="20"/>
    </location>
</feature>
<gene>
    <name evidence="2" type="ORF">DT594_02590</name>
</gene>
<dbReference type="EMBL" id="QOVF01000001">
    <property type="protein sequence ID" value="KAA0696265.1"/>
    <property type="molecule type" value="Genomic_DNA"/>
</dbReference>
<evidence type="ECO:0000256" key="1">
    <source>
        <dbReference type="SAM" id="SignalP"/>
    </source>
</evidence>
<dbReference type="Proteomes" id="UP000463138">
    <property type="component" value="Unassembled WGS sequence"/>
</dbReference>
<name>A0A7V7KWB1_9GAMM</name>
<keyword evidence="1" id="KW-0732">Signal</keyword>
<dbReference type="RefSeq" id="WP_149331230.1">
    <property type="nucleotide sequence ID" value="NZ_QOVF01000001.1"/>
</dbReference>
<organism evidence="2 3">
    <name type="scientific">Halopseudomonas laoshanensis</name>
    <dbReference type="NCBI Taxonomy" id="2268758"/>
    <lineage>
        <taxon>Bacteria</taxon>
        <taxon>Pseudomonadati</taxon>
        <taxon>Pseudomonadota</taxon>
        <taxon>Gammaproteobacteria</taxon>
        <taxon>Pseudomonadales</taxon>
        <taxon>Pseudomonadaceae</taxon>
        <taxon>Halopseudomonas</taxon>
    </lineage>
</organism>